<evidence type="ECO:0000313" key="1">
    <source>
        <dbReference type="EMBL" id="GJT29382.1"/>
    </source>
</evidence>
<accession>A0ABQ5CSC3</accession>
<dbReference type="Proteomes" id="UP001151760">
    <property type="component" value="Unassembled WGS sequence"/>
</dbReference>
<dbReference type="EMBL" id="BQNB010014538">
    <property type="protein sequence ID" value="GJT29382.1"/>
    <property type="molecule type" value="Genomic_DNA"/>
</dbReference>
<protein>
    <submittedName>
        <fullName evidence="1">Uncharacterized protein</fullName>
    </submittedName>
</protein>
<evidence type="ECO:0000313" key="2">
    <source>
        <dbReference type="Proteomes" id="UP001151760"/>
    </source>
</evidence>
<sequence>MYLNLDQVLPQQALAEAGTDTRPQMLDKGSCVPWSSRFLRVLDGKKEEGDLFEVSNESEIHTIEGEVSNTLKVHVLSGVDTNKDIGLGSNPASEESNVFATNFHVENCWDS</sequence>
<gene>
    <name evidence="1" type="ORF">Tco_0909657</name>
</gene>
<keyword evidence="2" id="KW-1185">Reference proteome</keyword>
<comment type="caution">
    <text evidence="1">The sequence shown here is derived from an EMBL/GenBank/DDBJ whole genome shotgun (WGS) entry which is preliminary data.</text>
</comment>
<name>A0ABQ5CSC3_9ASTR</name>
<reference evidence="1" key="1">
    <citation type="journal article" date="2022" name="Int. J. Mol. Sci.">
        <title>Draft Genome of Tanacetum Coccineum: Genomic Comparison of Closely Related Tanacetum-Family Plants.</title>
        <authorList>
            <person name="Yamashiro T."/>
            <person name="Shiraishi A."/>
            <person name="Nakayama K."/>
            <person name="Satake H."/>
        </authorList>
    </citation>
    <scope>NUCLEOTIDE SEQUENCE</scope>
</reference>
<organism evidence="1 2">
    <name type="scientific">Tanacetum coccineum</name>
    <dbReference type="NCBI Taxonomy" id="301880"/>
    <lineage>
        <taxon>Eukaryota</taxon>
        <taxon>Viridiplantae</taxon>
        <taxon>Streptophyta</taxon>
        <taxon>Embryophyta</taxon>
        <taxon>Tracheophyta</taxon>
        <taxon>Spermatophyta</taxon>
        <taxon>Magnoliopsida</taxon>
        <taxon>eudicotyledons</taxon>
        <taxon>Gunneridae</taxon>
        <taxon>Pentapetalae</taxon>
        <taxon>asterids</taxon>
        <taxon>campanulids</taxon>
        <taxon>Asterales</taxon>
        <taxon>Asteraceae</taxon>
        <taxon>Asteroideae</taxon>
        <taxon>Anthemideae</taxon>
        <taxon>Anthemidinae</taxon>
        <taxon>Tanacetum</taxon>
    </lineage>
</organism>
<proteinExistence type="predicted"/>
<reference evidence="1" key="2">
    <citation type="submission" date="2022-01" db="EMBL/GenBank/DDBJ databases">
        <authorList>
            <person name="Yamashiro T."/>
            <person name="Shiraishi A."/>
            <person name="Satake H."/>
            <person name="Nakayama K."/>
        </authorList>
    </citation>
    <scope>NUCLEOTIDE SEQUENCE</scope>
</reference>